<dbReference type="PRINTS" id="PR00633">
    <property type="entry name" value="RCCNDNSATION"/>
</dbReference>
<keyword evidence="2" id="KW-0677">Repeat</keyword>
<dbReference type="InterPro" id="IPR058923">
    <property type="entry name" value="RCC1-like_dom"/>
</dbReference>
<name>A0ABT9AKL0_9BACT</name>
<organism evidence="4 5">
    <name type="scientific">Hymenobacter mellowenesis</name>
    <dbReference type="NCBI Taxonomy" id="3063995"/>
    <lineage>
        <taxon>Bacteria</taxon>
        <taxon>Pseudomonadati</taxon>
        <taxon>Bacteroidota</taxon>
        <taxon>Cytophagia</taxon>
        <taxon>Cytophagales</taxon>
        <taxon>Hymenobacteraceae</taxon>
        <taxon>Hymenobacter</taxon>
    </lineage>
</organism>
<evidence type="ECO:0000313" key="4">
    <source>
        <dbReference type="EMBL" id="MDO7849815.1"/>
    </source>
</evidence>
<dbReference type="InterPro" id="IPR014756">
    <property type="entry name" value="Ig_E-set"/>
</dbReference>
<dbReference type="RefSeq" id="WP_305014477.1">
    <property type="nucleotide sequence ID" value="NZ_JAUQSX010000022.1"/>
</dbReference>
<sequence>MPNISPACLGALARPWYVLLASLWLALLPLLALAGAPSVLTLQATVAAGPGVDATVFVDQVVVLNANTGAVVASAVTNSSFETPGAGWAFATNSGIIANGSNQSNPAAPDGTNAGYLQSNGNGVGSFGQTLASLPAGSYQLRLQLAQRPTNTTAQGVRLLVDGTPVGTFTPAFGAGYTTYTSTAFVLGAVLSLEALGSASQGTATDVTAFVDQVELLHVSTGTSASVPNASFENTGSLGTGSYGYNPNGADWTFESNSGLATNGSAFNNPAAPNGTHAAFLQTISSGSGYVSQELPTLLAGNYRVRLYGAQRGTAPADQVVLVRLNGLEVGRFQPTTAGFVQYTLPSASTTVALPNSPPGNTITASPFVGVPNTVLTLTGTNLTGTTSIAFAGAGGARVVRSGFVVNAAGTSITGVVVPGGALSGRVLVTGPGGRIGTFLFVRAKTQDAGDSHTVAVRPDGTLRAWGDNVQGQLGNGTRNDSNVPVQAGTATNWVSAAAGTIYTAAVKADGTLWAWGDNGSGQLGDGTNTQHNNPTRVGTATNWVSVTAGQSHTVALRADGTLWAWGNNSNGQLGDGTTTQRTSPVQVGTGTNWVSAAAGQSHTVALRADGTLWTWGDNTAGQLGNGSSSATVNTLVPVQVGQATSWVSVTAGYFHTLAVRADGTLWAWGNNNNGQLGINSTTNSPNPVQVGTGANWISVDGGQSHTVALQTDGTLWAWGSNSSGQLGNSSSTSSSMPVQVGTATSWTSATAGRSHSAGEQTCNALLTWGNNSYGQLGNGSNSNSTVPVLIFNPESPTLLTFSPTSAAAGTTVAVTGRGLIGITALNVNGFDAFASVTNLTDTGFSFVVPAGGAPTTPNTTVTGNCGASSTTAFTITTGLTAVSPFVGVPGTVLTLTGVNLAGTTSIVFAGSAGVKVVTSGFVVNAAGTSITGVVVPAGAQSGLVQVARGTFTSTGGAALFSRAKTLATGYAHTVSVRADGTLWAWGNNAFGQLGNGSTTSSSVPVQVGTATNWVSVAAGDFHTVAVKTDGTLWAWGENFQGQLGNGSAADSSVPVQVGTATNWANVAAGASHTLGVTSAGTLYTWGSNSNEQLGAYITVGSNSRVPVAIFPPSNALQVTTWVSIEAGDLHSVGVMANGTLWAWGDNGYDQLGIPVYSGSPLLRTGLATQVGTATNWVSVAAGSNYTLALRADGSLWSWGYSYDGQLGFTPDIRQLTNTPTQAGTDLNWTSVAAGESHTVALRADGTLWACGSNAQGQSVGTPIGVFAQVGTATSWTSAAAGGYHSAGEQSSCRAVWAWGYNYYGQVGDGSTNQRNAPVQVFNGVSLTSFSPASAPVGSTVAVTGTGLLGLTALTVNGANALPSVTNLTDTGFSFVVPAGAAATGTVTVAASCGTASSPFALPPAVQLTAISPAAELPGQEVVLTGTGFAAGSTVSFGGVAASSVTYTSPTSLTVVVPVGAAAGSSAVVVGTGSGNSSTSSPAFEVLQVYRSTAASGCLATASVSITGAGGAGAWRCLRLPGAGGAVVAAIEDTYNLGTVAVGVSALGTATSSAVRRDAGNRAYLDRNFYLTATNKVFPGSSVRMRFFGLSSELARLTAADAAATAATLKASQYSGTNEDCDLTNNDPAGERRLLAAPATVLPGADWFTAEARVADHFSEFYLTGAGSPLPVQLTAFTATLAPSQTTVQLAWATASEQNSAAFEVERSLSGTSFERIGTVAAAGSSSTSRSYALLDARLPADATTLYYRLRQVDQDGTASYSPVRTVALTGAAAGLALFPNPTHGGSATLTGAQPGTVVTAFDALGREVTRATADASGTAALAMPAGQPVGVYVVRVGSTALRLMVE</sequence>
<dbReference type="InterPro" id="IPR051553">
    <property type="entry name" value="Ran_GTPase-activating"/>
</dbReference>
<dbReference type="Pfam" id="PF00415">
    <property type="entry name" value="RCC1"/>
    <property type="match status" value="1"/>
</dbReference>
<evidence type="ECO:0000313" key="5">
    <source>
        <dbReference type="Proteomes" id="UP001167796"/>
    </source>
</evidence>
<keyword evidence="5" id="KW-1185">Reference proteome</keyword>
<accession>A0ABT9AKL0</accession>
<dbReference type="Pfam" id="PF13540">
    <property type="entry name" value="RCC1_2"/>
    <property type="match status" value="3"/>
</dbReference>
<dbReference type="Gene3D" id="2.60.40.10">
    <property type="entry name" value="Immunoglobulins"/>
    <property type="match status" value="4"/>
</dbReference>
<gene>
    <name evidence="4" type="ORF">Q5H92_25870</name>
</gene>
<dbReference type="PROSITE" id="PS50012">
    <property type="entry name" value="RCC1_3"/>
    <property type="match status" value="12"/>
</dbReference>
<dbReference type="Proteomes" id="UP001167796">
    <property type="component" value="Unassembled WGS sequence"/>
</dbReference>
<evidence type="ECO:0000256" key="2">
    <source>
        <dbReference type="ARBA" id="ARBA00022737"/>
    </source>
</evidence>
<dbReference type="InterPro" id="IPR009091">
    <property type="entry name" value="RCC1/BLIP-II"/>
</dbReference>
<dbReference type="PANTHER" id="PTHR45982">
    <property type="entry name" value="REGULATOR OF CHROMOSOME CONDENSATION"/>
    <property type="match status" value="1"/>
</dbReference>
<dbReference type="Pfam" id="PF25390">
    <property type="entry name" value="WD40_RLD"/>
    <property type="match status" value="2"/>
</dbReference>
<dbReference type="SUPFAM" id="SSF50985">
    <property type="entry name" value="RCC1/BLIP-II"/>
    <property type="match status" value="3"/>
</dbReference>
<reference evidence="4" key="1">
    <citation type="submission" date="2023-07" db="EMBL/GenBank/DDBJ databases">
        <authorList>
            <person name="Kim M.K."/>
        </authorList>
    </citation>
    <scope>NUCLEOTIDE SEQUENCE</scope>
    <source>
        <strain evidence="4">M29</strain>
    </source>
</reference>
<comment type="caution">
    <text evidence="4">The sequence shown here is derived from an EMBL/GenBank/DDBJ whole genome shotgun (WGS) entry which is preliminary data.</text>
</comment>
<proteinExistence type="predicted"/>
<feature type="domain" description="RCC1-like" evidence="3">
    <location>
        <begin position="493"/>
        <end position="811"/>
    </location>
</feature>
<evidence type="ECO:0000259" key="3">
    <source>
        <dbReference type="Pfam" id="PF25390"/>
    </source>
</evidence>
<dbReference type="EMBL" id="JAUQSX010000022">
    <property type="protein sequence ID" value="MDO7849815.1"/>
    <property type="molecule type" value="Genomic_DNA"/>
</dbReference>
<dbReference type="PROSITE" id="PS00626">
    <property type="entry name" value="RCC1_2"/>
    <property type="match status" value="6"/>
</dbReference>
<dbReference type="InterPro" id="IPR000408">
    <property type="entry name" value="Reg_chr_condens"/>
</dbReference>
<protein>
    <submittedName>
        <fullName evidence="4">IPT/TIG domain-containing protein</fullName>
    </submittedName>
</protein>
<dbReference type="Gene3D" id="2.130.10.30">
    <property type="entry name" value="Regulator of chromosome condensation 1/beta-lactamase-inhibitor protein II"/>
    <property type="match status" value="4"/>
</dbReference>
<evidence type="ECO:0000256" key="1">
    <source>
        <dbReference type="ARBA" id="ARBA00022658"/>
    </source>
</evidence>
<dbReference type="PANTHER" id="PTHR45982:SF1">
    <property type="entry name" value="REGULATOR OF CHROMOSOME CONDENSATION"/>
    <property type="match status" value="1"/>
</dbReference>
<dbReference type="SUPFAM" id="SSF81296">
    <property type="entry name" value="E set domains"/>
    <property type="match status" value="3"/>
</dbReference>
<feature type="domain" description="RCC1-like" evidence="3">
    <location>
        <begin position="966"/>
        <end position="1154"/>
    </location>
</feature>
<dbReference type="InterPro" id="IPR013783">
    <property type="entry name" value="Ig-like_fold"/>
</dbReference>
<keyword evidence="1" id="KW-0344">Guanine-nucleotide releasing factor</keyword>